<accession>A0A3E0WX02</accession>
<dbReference type="EMBL" id="NFZW01000009">
    <property type="protein sequence ID" value="RFA36447.1"/>
    <property type="molecule type" value="Genomic_DNA"/>
</dbReference>
<protein>
    <recommendedName>
        <fullName evidence="3">Type VI secretion system baseplate subunit TssF</fullName>
    </recommendedName>
</protein>
<dbReference type="PANTHER" id="PTHR35370">
    <property type="entry name" value="CYTOPLASMIC PROTEIN-RELATED-RELATED"/>
    <property type="match status" value="1"/>
</dbReference>
<dbReference type="Pfam" id="PF05947">
    <property type="entry name" value="T6SS_TssF"/>
    <property type="match status" value="1"/>
</dbReference>
<sequence length="284" mass="32376">MRLYCVPAVNLFAEESEPVEVDHRSTEYRLVADVKLRDEVQIYSVDSVRGREYRTGTINEYQPLYALRLRRDGDRYYHTTRRDHGTGMPLAYITVGGSDQFEAESLSCDLTACNGHVPRQYLHEDQITVSTSDIPSGVKFRNITRPTPLWQPPSASEYPWRLNALLALNVGSFADRDALQQLLKLFDWTERADNAPAIEGVVGAEARPMNRMMHGILHRGLEITVSLQEEHFLSKADIYLLGQVLHQFFSLSANLNEFIQTRIVCQPSHQEFVWAPRLGQSSPL</sequence>
<keyword evidence="2" id="KW-1185">Reference proteome</keyword>
<dbReference type="OrthoDB" id="9763676at2"/>
<evidence type="ECO:0000313" key="1">
    <source>
        <dbReference type="EMBL" id="RFA36447.1"/>
    </source>
</evidence>
<dbReference type="InterPro" id="IPR010272">
    <property type="entry name" value="T6SS_TssF"/>
</dbReference>
<name>A0A3E0WX02_9GAMM</name>
<evidence type="ECO:0000313" key="2">
    <source>
        <dbReference type="Proteomes" id="UP000256763"/>
    </source>
</evidence>
<reference evidence="2" key="1">
    <citation type="submission" date="2017-05" db="EMBL/GenBank/DDBJ databases">
        <authorList>
            <person name="Sharma S."/>
            <person name="Sidhu C."/>
            <person name="Pinnaka A.K."/>
        </authorList>
    </citation>
    <scope>NUCLEOTIDE SEQUENCE [LARGE SCALE GENOMIC DNA]</scope>
    <source>
        <strain evidence="2">AK93</strain>
    </source>
</reference>
<proteinExistence type="predicted"/>
<gene>
    <name evidence="1" type="ORF">CAL65_10735</name>
</gene>
<dbReference type="PANTHER" id="PTHR35370:SF1">
    <property type="entry name" value="TYPE VI SECRETION SYSTEM COMPONENT TSSF1"/>
    <property type="match status" value="1"/>
</dbReference>
<organism evidence="1 2">
    <name type="scientific">Alkalilimnicola ehrlichii</name>
    <dbReference type="NCBI Taxonomy" id="351052"/>
    <lineage>
        <taxon>Bacteria</taxon>
        <taxon>Pseudomonadati</taxon>
        <taxon>Pseudomonadota</taxon>
        <taxon>Gammaproteobacteria</taxon>
        <taxon>Chromatiales</taxon>
        <taxon>Ectothiorhodospiraceae</taxon>
        <taxon>Alkalilimnicola</taxon>
    </lineage>
</organism>
<dbReference type="AlphaFoldDB" id="A0A3E0WX02"/>
<evidence type="ECO:0008006" key="3">
    <source>
        <dbReference type="Google" id="ProtNLM"/>
    </source>
</evidence>
<dbReference type="Proteomes" id="UP000256763">
    <property type="component" value="Unassembled WGS sequence"/>
</dbReference>
<comment type="caution">
    <text evidence="1">The sequence shown here is derived from an EMBL/GenBank/DDBJ whole genome shotgun (WGS) entry which is preliminary data.</text>
</comment>